<name>A0ABV3T9U9_9GAMM</name>
<evidence type="ECO:0000313" key="2">
    <source>
        <dbReference type="EMBL" id="MEX0431550.1"/>
    </source>
</evidence>
<dbReference type="Pfam" id="PF01850">
    <property type="entry name" value="PIN"/>
    <property type="match status" value="1"/>
</dbReference>
<feature type="domain" description="PIN" evidence="1">
    <location>
        <begin position="3"/>
        <end position="128"/>
    </location>
</feature>
<dbReference type="Proteomes" id="UP001556637">
    <property type="component" value="Unassembled WGS sequence"/>
</dbReference>
<keyword evidence="3" id="KW-1185">Reference proteome</keyword>
<proteinExistence type="predicted"/>
<gene>
    <name evidence="2" type="ORF">V6X30_09060</name>
</gene>
<accession>A0ABV3T9U9</accession>
<evidence type="ECO:0000313" key="3">
    <source>
        <dbReference type="Proteomes" id="UP001556637"/>
    </source>
</evidence>
<dbReference type="Gene3D" id="3.40.50.1010">
    <property type="entry name" value="5'-nuclease"/>
    <property type="match status" value="1"/>
</dbReference>
<evidence type="ECO:0000259" key="1">
    <source>
        <dbReference type="Pfam" id="PF01850"/>
    </source>
</evidence>
<dbReference type="CDD" id="cd09874">
    <property type="entry name" value="PIN_MT3492-like"/>
    <property type="match status" value="1"/>
</dbReference>
<sequence>MHYLDTSVLVAALTNEPRTADVQSWLMDQPAGELAISDWVVTEFSGAMSIKLRSGVLEANHRADALAMFQSLCETSLMVLPIERADFRTAAQLANQYETGLRSGDALHLAVVSNHGMRIQSLDRGLVAAAQRLGVSARLI</sequence>
<dbReference type="RefSeq" id="WP_367984316.1">
    <property type="nucleotide sequence ID" value="NZ_JBAKFF010000001.1"/>
</dbReference>
<protein>
    <submittedName>
        <fullName evidence="2">Type II toxin-antitoxin system VapC family toxin</fullName>
    </submittedName>
</protein>
<dbReference type="EMBL" id="JBAKFF010000001">
    <property type="protein sequence ID" value="MEX0431550.1"/>
    <property type="molecule type" value="Genomic_DNA"/>
</dbReference>
<organism evidence="2 3">
    <name type="scientific">Spiribacter insolitus</name>
    <dbReference type="NCBI Taxonomy" id="3122417"/>
    <lineage>
        <taxon>Bacteria</taxon>
        <taxon>Pseudomonadati</taxon>
        <taxon>Pseudomonadota</taxon>
        <taxon>Gammaproteobacteria</taxon>
        <taxon>Chromatiales</taxon>
        <taxon>Ectothiorhodospiraceae</taxon>
        <taxon>Spiribacter</taxon>
    </lineage>
</organism>
<comment type="caution">
    <text evidence="2">The sequence shown here is derived from an EMBL/GenBank/DDBJ whole genome shotgun (WGS) entry which is preliminary data.</text>
</comment>
<dbReference type="SUPFAM" id="SSF88723">
    <property type="entry name" value="PIN domain-like"/>
    <property type="match status" value="1"/>
</dbReference>
<reference evidence="2 3" key="1">
    <citation type="submission" date="2024-02" db="EMBL/GenBank/DDBJ databases">
        <title>New especies of Spiribacter isolated from saline water.</title>
        <authorList>
            <person name="Leon M.J."/>
            <person name="De La Haba R."/>
            <person name="Sanchez-Porro C."/>
            <person name="Ventosa A."/>
        </authorList>
    </citation>
    <scope>NUCLEOTIDE SEQUENCE [LARGE SCALE GENOMIC DNA]</scope>
    <source>
        <strain evidence="3">ag22IC4-189</strain>
    </source>
</reference>
<dbReference type="InterPro" id="IPR002716">
    <property type="entry name" value="PIN_dom"/>
</dbReference>
<dbReference type="InterPro" id="IPR029060">
    <property type="entry name" value="PIN-like_dom_sf"/>
</dbReference>